<feature type="transmembrane region" description="Helical" evidence="7">
    <location>
        <begin position="165"/>
        <end position="181"/>
    </location>
</feature>
<accession>A0ABP6RNA8</accession>
<evidence type="ECO:0000256" key="3">
    <source>
        <dbReference type="ARBA" id="ARBA00022448"/>
    </source>
</evidence>
<keyword evidence="5 7" id="KW-1133">Transmembrane helix</keyword>
<dbReference type="Proteomes" id="UP001500483">
    <property type="component" value="Unassembled WGS sequence"/>
</dbReference>
<feature type="transmembrane region" description="Helical" evidence="7">
    <location>
        <begin position="337"/>
        <end position="358"/>
    </location>
</feature>
<evidence type="ECO:0000313" key="8">
    <source>
        <dbReference type="EMBL" id="GAA3355984.1"/>
    </source>
</evidence>
<feature type="transmembrane region" description="Helical" evidence="7">
    <location>
        <begin position="47"/>
        <end position="71"/>
    </location>
</feature>
<dbReference type="InterPro" id="IPR006043">
    <property type="entry name" value="NCS2"/>
</dbReference>
<evidence type="ECO:0000256" key="2">
    <source>
        <dbReference type="ARBA" id="ARBA00008821"/>
    </source>
</evidence>
<evidence type="ECO:0000256" key="6">
    <source>
        <dbReference type="ARBA" id="ARBA00023136"/>
    </source>
</evidence>
<feature type="transmembrane region" description="Helical" evidence="7">
    <location>
        <begin position="135"/>
        <end position="153"/>
    </location>
</feature>
<comment type="caution">
    <text evidence="8">The sequence shown here is derived from an EMBL/GenBank/DDBJ whole genome shotgun (WGS) entry which is preliminary data.</text>
</comment>
<dbReference type="EMBL" id="BAAAYK010000038">
    <property type="protein sequence ID" value="GAA3355984.1"/>
    <property type="molecule type" value="Genomic_DNA"/>
</dbReference>
<dbReference type="Pfam" id="PF00860">
    <property type="entry name" value="Xan_ur_permease"/>
    <property type="match status" value="1"/>
</dbReference>
<feature type="transmembrane region" description="Helical" evidence="7">
    <location>
        <begin position="188"/>
        <end position="207"/>
    </location>
</feature>
<dbReference type="RefSeq" id="WP_344925555.1">
    <property type="nucleotide sequence ID" value="NZ_BAAAYK010000038.1"/>
</dbReference>
<organism evidence="8 9">
    <name type="scientific">Saccharopolyspora gregorii</name>
    <dbReference type="NCBI Taxonomy" id="33914"/>
    <lineage>
        <taxon>Bacteria</taxon>
        <taxon>Bacillati</taxon>
        <taxon>Actinomycetota</taxon>
        <taxon>Actinomycetes</taxon>
        <taxon>Pseudonocardiales</taxon>
        <taxon>Pseudonocardiaceae</taxon>
        <taxon>Saccharopolyspora</taxon>
    </lineage>
</organism>
<evidence type="ECO:0000256" key="4">
    <source>
        <dbReference type="ARBA" id="ARBA00022692"/>
    </source>
</evidence>
<evidence type="ECO:0000313" key="9">
    <source>
        <dbReference type="Proteomes" id="UP001500483"/>
    </source>
</evidence>
<evidence type="ECO:0000256" key="1">
    <source>
        <dbReference type="ARBA" id="ARBA00004141"/>
    </source>
</evidence>
<sequence length="437" mass="44086">MALWTVHGNGRQLVDDAVVGSGERLSWPLTFGFGLQHLIAMFGTTTLVPLLTGFPASTTLLLSGLGTLLFLLVTRNRVPAYLGASAAFVVPMGAAVDHGGATPGALLGAIMIVGLVVFTFGVAVKALGVRLLESAMPPVVTGGIVLMIGLSLAPQTVSSFSAQPVPAAITLAVVVLATVLSRGMLRRLAVLLGVLAGWTCAALLGQVDPARLDAVARAPWFGTPEFVTPQMHLSAVPFVAPMVLVVLAELVGNVKAVGAMSGRNLDGQVGDALIGGGLATALSGAGGGSALSSHAPNVGVMAAARVYSTAACMIAAVAAVVLAFCPKFGALLGTIPVGVLGGALLVVVGVLALVGVRIWSEAGVDFADPVNLAVLGTALVAGVGDLTLSLGALRFTGLVWGSIGIVLVYPVLRGLADAVSARRDAQRPGRGWQRGQW</sequence>
<protein>
    <submittedName>
        <fullName evidence="8">Solute carrier family 23 protein</fullName>
    </submittedName>
</protein>
<comment type="subcellular location">
    <subcellularLocation>
        <location evidence="1">Membrane</location>
        <topology evidence="1">Multi-pass membrane protein</topology>
    </subcellularLocation>
</comment>
<evidence type="ECO:0000256" key="5">
    <source>
        <dbReference type="ARBA" id="ARBA00022989"/>
    </source>
</evidence>
<feature type="transmembrane region" description="Helical" evidence="7">
    <location>
        <begin position="395"/>
        <end position="412"/>
    </location>
</feature>
<dbReference type="PANTHER" id="PTHR42810">
    <property type="entry name" value="PURINE PERMEASE C1399.01C-RELATED"/>
    <property type="match status" value="1"/>
</dbReference>
<keyword evidence="6 7" id="KW-0472">Membrane</keyword>
<gene>
    <name evidence="8" type="ORF">GCM10020366_18270</name>
</gene>
<proteinExistence type="inferred from homology"/>
<keyword evidence="3" id="KW-0813">Transport</keyword>
<feature type="transmembrane region" description="Helical" evidence="7">
    <location>
        <begin position="78"/>
        <end position="96"/>
    </location>
</feature>
<feature type="transmembrane region" description="Helical" evidence="7">
    <location>
        <begin position="102"/>
        <end position="123"/>
    </location>
</feature>
<feature type="transmembrane region" description="Helical" evidence="7">
    <location>
        <begin position="231"/>
        <end position="251"/>
    </location>
</feature>
<dbReference type="PANTHER" id="PTHR42810:SF4">
    <property type="entry name" value="URIC ACID TRANSPORTER UACT"/>
    <property type="match status" value="1"/>
</dbReference>
<keyword evidence="4 7" id="KW-0812">Transmembrane</keyword>
<name>A0ABP6RNA8_9PSEU</name>
<comment type="similarity">
    <text evidence="2">Belongs to the nucleobase:cation symporter-2 (NCS2) (TC 2.A.40) family.</text>
</comment>
<evidence type="ECO:0000256" key="7">
    <source>
        <dbReference type="SAM" id="Phobius"/>
    </source>
</evidence>
<reference evidence="9" key="1">
    <citation type="journal article" date="2019" name="Int. J. Syst. Evol. Microbiol.">
        <title>The Global Catalogue of Microorganisms (GCM) 10K type strain sequencing project: providing services to taxonomists for standard genome sequencing and annotation.</title>
        <authorList>
            <consortium name="The Broad Institute Genomics Platform"/>
            <consortium name="The Broad Institute Genome Sequencing Center for Infectious Disease"/>
            <person name="Wu L."/>
            <person name="Ma J."/>
        </authorList>
    </citation>
    <scope>NUCLEOTIDE SEQUENCE [LARGE SCALE GENOMIC DNA]</scope>
    <source>
        <strain evidence="9">JCM 9687</strain>
    </source>
</reference>
<feature type="transmembrane region" description="Helical" evidence="7">
    <location>
        <begin position="272"/>
        <end position="292"/>
    </location>
</feature>
<feature type="transmembrane region" description="Helical" evidence="7">
    <location>
        <begin position="304"/>
        <end position="325"/>
    </location>
</feature>
<keyword evidence="9" id="KW-1185">Reference proteome</keyword>